<reference evidence="7" key="1">
    <citation type="submission" date="2020-12" db="EMBL/GenBank/DDBJ databases">
        <title>Leucobacter sp. CAS1, isolated from Chromium sludge.</title>
        <authorList>
            <person name="Xu Z."/>
        </authorList>
    </citation>
    <scope>NUCLEOTIDE SEQUENCE</scope>
    <source>
        <strain evidence="7">CSA1</strain>
    </source>
</reference>
<sequence length="446" mass="48284">MAKKILIVGGGYAGFYTAWKLEKLLRAGEAEVTIVDPLPYMAYLPFLPEVAAGSIEPRHAVVARRRHLDRTANIAGKVTGISHAAKTATITPNEGEPFDFSYDHIVITTGSVSRTFPIPGVADNAIGMKTIEEAVAVRDRMVANFEKAASLPAGSPERARLLTVTVVGGGFAGIESISELRSFATSLLRRYPEITFEETKFHLVEAMGRIMPEVALETSLWVIKDQTRRGVEVHLDTQLSSAVDGKIELSTGESYESDLIVWTAGVMPRPFLRGTDLPIGPRGHVIGSPTLQVTTEDGEIVEGAWTAGDTSQVPDISPTPGPGGFCVPNAQHAVRQGKLLAKNIAASLRGEGVAEYNHKNAGAVAGLGLNTGVFQSGKFAMKGYFAWLAHRFYHGLAIPTWERKWRVFGGWVGHFFLGRDIVNIEAVQEPRAIFQEFASRPKPAAE</sequence>
<dbReference type="RefSeq" id="WP_200114673.1">
    <property type="nucleotide sequence ID" value="NZ_JAEHOH010000006.1"/>
</dbReference>
<feature type="domain" description="FAD/NAD(P)-binding" evidence="6">
    <location>
        <begin position="4"/>
        <end position="337"/>
    </location>
</feature>
<dbReference type="Gene3D" id="3.50.50.100">
    <property type="match status" value="1"/>
</dbReference>
<comment type="caution">
    <text evidence="7">The sequence shown here is derived from an EMBL/GenBank/DDBJ whole genome shotgun (WGS) entry which is preliminary data.</text>
</comment>
<evidence type="ECO:0000256" key="3">
    <source>
        <dbReference type="ARBA" id="ARBA00022827"/>
    </source>
</evidence>
<evidence type="ECO:0000256" key="1">
    <source>
        <dbReference type="ARBA" id="ARBA00005272"/>
    </source>
</evidence>
<keyword evidence="2" id="KW-0285">Flavoprotein</keyword>
<evidence type="ECO:0000313" key="7">
    <source>
        <dbReference type="EMBL" id="MBK0418499.1"/>
    </source>
</evidence>
<keyword evidence="4" id="KW-0560">Oxidoreductase</keyword>
<dbReference type="Proteomes" id="UP000608530">
    <property type="component" value="Unassembled WGS sequence"/>
</dbReference>
<dbReference type="PANTHER" id="PTHR43706:SF45">
    <property type="entry name" value="NADH DEHYDROGENASE-LIKE PROTEIN RV1812C"/>
    <property type="match status" value="1"/>
</dbReference>
<dbReference type="PANTHER" id="PTHR43706">
    <property type="entry name" value="NADH DEHYDROGENASE"/>
    <property type="match status" value="1"/>
</dbReference>
<dbReference type="InterPro" id="IPR045024">
    <property type="entry name" value="NDH-2"/>
</dbReference>
<keyword evidence="5" id="KW-0520">NAD</keyword>
<evidence type="ECO:0000256" key="5">
    <source>
        <dbReference type="ARBA" id="ARBA00023027"/>
    </source>
</evidence>
<gene>
    <name evidence="7" type="ORF">JD276_05560</name>
</gene>
<dbReference type="AlphaFoldDB" id="A0A934Q532"/>
<comment type="similarity">
    <text evidence="1">Belongs to the NADH dehydrogenase family.</text>
</comment>
<dbReference type="InterPro" id="IPR023753">
    <property type="entry name" value="FAD/NAD-binding_dom"/>
</dbReference>
<protein>
    <submittedName>
        <fullName evidence="7">FAD-dependent oxidoreductase</fullName>
    </submittedName>
</protein>
<evidence type="ECO:0000313" key="8">
    <source>
        <dbReference type="Proteomes" id="UP000608530"/>
    </source>
</evidence>
<proteinExistence type="inferred from homology"/>
<evidence type="ECO:0000256" key="4">
    <source>
        <dbReference type="ARBA" id="ARBA00023002"/>
    </source>
</evidence>
<dbReference type="PRINTS" id="PR00368">
    <property type="entry name" value="FADPNR"/>
</dbReference>
<dbReference type="GO" id="GO:0003954">
    <property type="term" value="F:NADH dehydrogenase activity"/>
    <property type="evidence" value="ECO:0007669"/>
    <property type="project" value="InterPro"/>
</dbReference>
<evidence type="ECO:0000259" key="6">
    <source>
        <dbReference type="Pfam" id="PF07992"/>
    </source>
</evidence>
<accession>A0A934Q532</accession>
<name>A0A934Q532_9MICO</name>
<dbReference type="SUPFAM" id="SSF51905">
    <property type="entry name" value="FAD/NAD(P)-binding domain"/>
    <property type="match status" value="1"/>
</dbReference>
<keyword evidence="8" id="KW-1185">Reference proteome</keyword>
<dbReference type="InterPro" id="IPR036188">
    <property type="entry name" value="FAD/NAD-bd_sf"/>
</dbReference>
<keyword evidence="3" id="KW-0274">FAD</keyword>
<evidence type="ECO:0000256" key="2">
    <source>
        <dbReference type="ARBA" id="ARBA00022630"/>
    </source>
</evidence>
<dbReference type="EMBL" id="JAEHOH010000006">
    <property type="protein sequence ID" value="MBK0418499.1"/>
    <property type="molecule type" value="Genomic_DNA"/>
</dbReference>
<dbReference type="Pfam" id="PF07992">
    <property type="entry name" value="Pyr_redox_2"/>
    <property type="match status" value="1"/>
</dbReference>
<organism evidence="7 8">
    <name type="scientific">Leucobacter chromiisoli</name>
    <dbReference type="NCBI Taxonomy" id="2796471"/>
    <lineage>
        <taxon>Bacteria</taxon>
        <taxon>Bacillati</taxon>
        <taxon>Actinomycetota</taxon>
        <taxon>Actinomycetes</taxon>
        <taxon>Micrococcales</taxon>
        <taxon>Microbacteriaceae</taxon>
        <taxon>Leucobacter</taxon>
    </lineage>
</organism>